<keyword evidence="3" id="KW-0175">Coiled coil</keyword>
<dbReference type="GO" id="GO:0051131">
    <property type="term" value="P:chaperone-mediated protein complex assembly"/>
    <property type="evidence" value="ECO:0007669"/>
    <property type="project" value="TreeGrafter"/>
</dbReference>
<sequence length="132" mass="15194">MSMEARLQAATTEYQKLQNEKALFDQDLQTAVETRQRLEAQQNENEAVKKEFSSLKSHNVVYKMIGPVLVKQDREEAKGNVDKRLEYIKGEISRVDDHIADLTKKSERKKTEIVTIQNVMQAKRTEDTVAAK</sequence>
<name>A0A5N5QBY4_9AGAM</name>
<dbReference type="FunFam" id="1.10.287.370:FF:000003">
    <property type="entry name" value="Prefoldin subunit 6"/>
    <property type="match status" value="1"/>
</dbReference>
<protein>
    <submittedName>
        <fullName evidence="4">Prefoldin subunit 6</fullName>
    </submittedName>
</protein>
<dbReference type="CDD" id="cd23161">
    <property type="entry name" value="Prefoldin_6"/>
    <property type="match status" value="1"/>
</dbReference>
<keyword evidence="5" id="KW-1185">Reference proteome</keyword>
<evidence type="ECO:0000256" key="1">
    <source>
        <dbReference type="ARBA" id="ARBA00008045"/>
    </source>
</evidence>
<dbReference type="OrthoDB" id="248120at2759"/>
<dbReference type="Pfam" id="PF01920">
    <property type="entry name" value="Prefoldin_2"/>
    <property type="match status" value="1"/>
</dbReference>
<evidence type="ECO:0000256" key="3">
    <source>
        <dbReference type="SAM" id="Coils"/>
    </source>
</evidence>
<dbReference type="PANTHER" id="PTHR21431:SF0">
    <property type="entry name" value="PREFOLDIN SUBUNIT 6"/>
    <property type="match status" value="1"/>
</dbReference>
<evidence type="ECO:0000313" key="5">
    <source>
        <dbReference type="Proteomes" id="UP000383932"/>
    </source>
</evidence>
<accession>A0A5N5QBY4</accession>
<dbReference type="InterPro" id="IPR009053">
    <property type="entry name" value="Prefoldin"/>
</dbReference>
<comment type="similarity">
    <text evidence="1">Belongs to the prefoldin subunit beta family.</text>
</comment>
<dbReference type="GO" id="GO:0016272">
    <property type="term" value="C:prefoldin complex"/>
    <property type="evidence" value="ECO:0007669"/>
    <property type="project" value="InterPro"/>
</dbReference>
<evidence type="ECO:0000256" key="2">
    <source>
        <dbReference type="ARBA" id="ARBA00023186"/>
    </source>
</evidence>
<proteinExistence type="inferred from homology"/>
<comment type="caution">
    <text evidence="4">The sequence shown here is derived from an EMBL/GenBank/DDBJ whole genome shotgun (WGS) entry which is preliminary data.</text>
</comment>
<organism evidence="4 5">
    <name type="scientific">Ceratobasidium theobromae</name>
    <dbReference type="NCBI Taxonomy" id="1582974"/>
    <lineage>
        <taxon>Eukaryota</taxon>
        <taxon>Fungi</taxon>
        <taxon>Dikarya</taxon>
        <taxon>Basidiomycota</taxon>
        <taxon>Agaricomycotina</taxon>
        <taxon>Agaricomycetes</taxon>
        <taxon>Cantharellales</taxon>
        <taxon>Ceratobasidiaceae</taxon>
        <taxon>Ceratobasidium</taxon>
    </lineage>
</organism>
<dbReference type="GO" id="GO:0051082">
    <property type="term" value="F:unfolded protein binding"/>
    <property type="evidence" value="ECO:0007669"/>
    <property type="project" value="InterPro"/>
</dbReference>
<dbReference type="Proteomes" id="UP000383932">
    <property type="component" value="Unassembled WGS sequence"/>
</dbReference>
<dbReference type="GO" id="GO:0006457">
    <property type="term" value="P:protein folding"/>
    <property type="evidence" value="ECO:0007669"/>
    <property type="project" value="InterPro"/>
</dbReference>
<feature type="coiled-coil region" evidence="3">
    <location>
        <begin position="7"/>
        <end position="58"/>
    </location>
</feature>
<dbReference type="Gene3D" id="1.10.287.370">
    <property type="match status" value="1"/>
</dbReference>
<keyword evidence="2" id="KW-0143">Chaperone</keyword>
<dbReference type="EMBL" id="SSOP01000310">
    <property type="protein sequence ID" value="KAB5589149.1"/>
    <property type="molecule type" value="Genomic_DNA"/>
</dbReference>
<dbReference type="SUPFAM" id="SSF46579">
    <property type="entry name" value="Prefoldin"/>
    <property type="match status" value="1"/>
</dbReference>
<dbReference type="GO" id="GO:0051087">
    <property type="term" value="F:protein-folding chaperone binding"/>
    <property type="evidence" value="ECO:0007669"/>
    <property type="project" value="TreeGrafter"/>
</dbReference>
<dbReference type="GO" id="GO:0005737">
    <property type="term" value="C:cytoplasm"/>
    <property type="evidence" value="ECO:0007669"/>
    <property type="project" value="TreeGrafter"/>
</dbReference>
<gene>
    <name evidence="4" type="ORF">CTheo_7408</name>
</gene>
<dbReference type="PANTHER" id="PTHR21431">
    <property type="entry name" value="PREFOLDIN SUBUNIT 6"/>
    <property type="match status" value="1"/>
</dbReference>
<reference evidence="4 5" key="1">
    <citation type="journal article" date="2019" name="Fungal Biol. Biotechnol.">
        <title>Draft genome sequence of fastidious pathogen Ceratobasidium theobromae, which causes vascular-streak dieback in Theobroma cacao.</title>
        <authorList>
            <person name="Ali S.S."/>
            <person name="Asman A."/>
            <person name="Shao J."/>
            <person name="Firmansyah A.P."/>
            <person name="Susilo A.W."/>
            <person name="Rosmana A."/>
            <person name="McMahon P."/>
            <person name="Junaid M."/>
            <person name="Guest D."/>
            <person name="Kheng T.Y."/>
            <person name="Meinhardt L.W."/>
            <person name="Bailey B.A."/>
        </authorList>
    </citation>
    <scope>NUCLEOTIDE SEQUENCE [LARGE SCALE GENOMIC DNA]</scope>
    <source>
        <strain evidence="4 5">CT2</strain>
    </source>
</reference>
<dbReference type="AlphaFoldDB" id="A0A5N5QBY4"/>
<evidence type="ECO:0000313" key="4">
    <source>
        <dbReference type="EMBL" id="KAB5589149.1"/>
    </source>
</evidence>
<dbReference type="InterPro" id="IPR002777">
    <property type="entry name" value="PFD_beta-like"/>
</dbReference>